<keyword evidence="4" id="KW-0378">Hydrolase</keyword>
<dbReference type="Gramene" id="rna1110">
    <property type="protein sequence ID" value="RHN77637.1"/>
    <property type="gene ID" value="gene1110"/>
</dbReference>
<dbReference type="EC" id="3.1.1.3" evidence="4"/>
<evidence type="ECO:0000313" key="5">
    <source>
        <dbReference type="EnsemblPlants" id="AES59780"/>
    </source>
</evidence>
<reference evidence="7" key="4">
    <citation type="journal article" date="2018" name="Nat. Plants">
        <title>Whole-genome landscape of Medicago truncatula symbiotic genes.</title>
        <authorList>
            <person name="Pecrix Y."/>
            <person name="Staton S.E."/>
            <person name="Sallet E."/>
            <person name="Lelandais-Briere C."/>
            <person name="Moreau S."/>
            <person name="Carrere S."/>
            <person name="Blein T."/>
            <person name="Jardinaud M.F."/>
            <person name="Latrasse D."/>
            <person name="Zouine M."/>
            <person name="Zahm M."/>
            <person name="Kreplak J."/>
            <person name="Mayjonade B."/>
            <person name="Satge C."/>
            <person name="Perez M."/>
            <person name="Cauet S."/>
            <person name="Marande W."/>
            <person name="Chantry-Darmon C."/>
            <person name="Lopez-Roques C."/>
            <person name="Bouchez O."/>
            <person name="Berard A."/>
            <person name="Debelle F."/>
            <person name="Munos S."/>
            <person name="Bendahmane A."/>
            <person name="Berges H."/>
            <person name="Niebel A."/>
            <person name="Buitink J."/>
            <person name="Frugier F."/>
            <person name="Benhamed M."/>
            <person name="Crespi M."/>
            <person name="Gouzy J."/>
            <person name="Gamas P."/>
        </authorList>
    </citation>
    <scope>NUCLEOTIDE SEQUENCE [LARGE SCALE GENOMIC DNA]</scope>
    <source>
        <strain evidence="7">cv. Jemalong A17</strain>
    </source>
</reference>
<sequence>MKFPIFTTIILFLTMLFAIFSKTKAILKLPPNASFPAVFVFGDSIMDTGNNNNRPTPTQCKFPPYGKDFQGGIPTGRFSNGKVPADLIVEELGIKEYLPAYLDPNLQPSELVTGVNFASGGAGYDPLTSKIEAAISMSAQIELFKEYIVKLKGIVGEDRTNFILANSIYFVLVGSNDISNTYFLFHARQVNYDFPSYSDLLVDSAYNFYKEMYQLGARRIGVFNVPPIGCVPFQRTVAGGITRKCVQHYNDAVVFFNKKLSMKIDSFKQNFPSSRIVYMDVYNPILDIIVNYQKYGFKVVDRGCCGTGEIEVIFLCNHLEPTCVNDSDYVFWDAFHPTEAVYKILVALSLQKYMYNFI</sequence>
<keyword evidence="2" id="KW-0732">Signal</keyword>
<dbReference type="STRING" id="3880.G7I7S8"/>
<name>G7I7S8_MEDTR</name>
<reference evidence="4" key="5">
    <citation type="journal article" date="2018" name="Nat. Plants">
        <title>Whole-genome landscape of Medicago truncatula symbiotic genes.</title>
        <authorList>
            <person name="Pecrix Y."/>
            <person name="Gamas P."/>
            <person name="Carrere S."/>
        </authorList>
    </citation>
    <scope>NUCLEOTIDE SEQUENCE</scope>
    <source>
        <tissue evidence="4">Leaves</tissue>
    </source>
</reference>
<dbReference type="PaxDb" id="3880-AES59780"/>
<reference evidence="5" key="3">
    <citation type="submission" date="2015-04" db="UniProtKB">
        <authorList>
            <consortium name="EnsemblPlants"/>
        </authorList>
    </citation>
    <scope>IDENTIFICATION</scope>
    <source>
        <strain evidence="5">cv. Jemalong A17</strain>
    </source>
</reference>
<dbReference type="EMBL" id="PSQE01000001">
    <property type="protein sequence ID" value="RHN77637.1"/>
    <property type="molecule type" value="Genomic_DNA"/>
</dbReference>
<dbReference type="InterPro" id="IPR050592">
    <property type="entry name" value="GDSL_lipolytic_enzyme"/>
</dbReference>
<dbReference type="HOGENOM" id="CLU_015101_0_1_1"/>
<evidence type="ECO:0000313" key="7">
    <source>
        <dbReference type="Proteomes" id="UP000265566"/>
    </source>
</evidence>
<proteinExistence type="inferred from homology"/>
<dbReference type="Gene3D" id="3.40.50.1110">
    <property type="entry name" value="SGNH hydrolase"/>
    <property type="match status" value="1"/>
</dbReference>
<dbReference type="eggNOG" id="ENOG502QW19">
    <property type="taxonomic scope" value="Eukaryota"/>
</dbReference>
<gene>
    <name evidence="5" type="primary">11414596</name>
    <name evidence="3" type="ordered locus">MTR_1g025720</name>
    <name evidence="4" type="ORF">MtrunA17_Chr1g0156911</name>
</gene>
<dbReference type="Pfam" id="PF00657">
    <property type="entry name" value="Lipase_GDSL"/>
    <property type="match status" value="1"/>
</dbReference>
<dbReference type="PANTHER" id="PTHR45642">
    <property type="entry name" value="GDSL ESTERASE/LIPASE EXL3"/>
    <property type="match status" value="1"/>
</dbReference>
<dbReference type="OMA" id="DMIADPG"/>
<accession>G7I7S8</accession>
<dbReference type="OrthoDB" id="1600564at2759"/>
<dbReference type="EMBL" id="CM001217">
    <property type="protein sequence ID" value="AES59780.1"/>
    <property type="molecule type" value="Genomic_DNA"/>
</dbReference>
<keyword evidence="6" id="KW-1185">Reference proteome</keyword>
<dbReference type="InterPro" id="IPR008265">
    <property type="entry name" value="Lipase_GDSL_AS"/>
</dbReference>
<dbReference type="GO" id="GO:0004806">
    <property type="term" value="F:triacylglycerol lipase activity"/>
    <property type="evidence" value="ECO:0007669"/>
    <property type="project" value="UniProtKB-EC"/>
</dbReference>
<evidence type="ECO:0000256" key="1">
    <source>
        <dbReference type="ARBA" id="ARBA00008668"/>
    </source>
</evidence>
<comment type="similarity">
    <text evidence="1">Belongs to the 'GDSL' lipolytic enzyme family.</text>
</comment>
<reference evidence="3 6" key="2">
    <citation type="journal article" date="2014" name="BMC Genomics">
        <title>An improved genome release (version Mt4.0) for the model legume Medicago truncatula.</title>
        <authorList>
            <person name="Tang H."/>
            <person name="Krishnakumar V."/>
            <person name="Bidwell S."/>
            <person name="Rosen B."/>
            <person name="Chan A."/>
            <person name="Zhou S."/>
            <person name="Gentzbittel L."/>
            <person name="Childs K.L."/>
            <person name="Yandell M."/>
            <person name="Gundlach H."/>
            <person name="Mayer K.F."/>
            <person name="Schwartz D.C."/>
            <person name="Town C.D."/>
        </authorList>
    </citation>
    <scope>GENOME REANNOTATION</scope>
    <source>
        <strain evidence="3">A17</strain>
        <strain evidence="5 6">cv. Jemalong A17</strain>
    </source>
</reference>
<evidence type="ECO:0000313" key="3">
    <source>
        <dbReference type="EMBL" id="AES59780.1"/>
    </source>
</evidence>
<dbReference type="AlphaFoldDB" id="G7I7S8"/>
<dbReference type="CDD" id="cd01837">
    <property type="entry name" value="SGNH_plant_lipase_like"/>
    <property type="match status" value="1"/>
</dbReference>
<evidence type="ECO:0000313" key="6">
    <source>
        <dbReference type="Proteomes" id="UP000002051"/>
    </source>
</evidence>
<dbReference type="EnsemblPlants" id="AES59780">
    <property type="protein sequence ID" value="AES59780"/>
    <property type="gene ID" value="MTR_1g025720"/>
</dbReference>
<dbReference type="GO" id="GO:0006629">
    <property type="term" value="P:lipid metabolic process"/>
    <property type="evidence" value="ECO:0007669"/>
    <property type="project" value="InterPro"/>
</dbReference>
<dbReference type="InterPro" id="IPR036514">
    <property type="entry name" value="SGNH_hydro_sf"/>
</dbReference>
<dbReference type="GO" id="GO:0005576">
    <property type="term" value="C:extracellular region"/>
    <property type="evidence" value="ECO:0000318"/>
    <property type="project" value="GO_Central"/>
</dbReference>
<feature type="chain" id="PRO_5014572018" evidence="2">
    <location>
        <begin position="26"/>
        <end position="358"/>
    </location>
</feature>
<reference evidence="3 6" key="1">
    <citation type="journal article" date="2011" name="Nature">
        <title>The Medicago genome provides insight into the evolution of rhizobial symbioses.</title>
        <authorList>
            <person name="Young N.D."/>
            <person name="Debelle F."/>
            <person name="Oldroyd G.E."/>
            <person name="Geurts R."/>
            <person name="Cannon S.B."/>
            <person name="Udvardi M.K."/>
            <person name="Benedito V.A."/>
            <person name="Mayer K.F."/>
            <person name="Gouzy J."/>
            <person name="Schoof H."/>
            <person name="Van de Peer Y."/>
            <person name="Proost S."/>
            <person name="Cook D.R."/>
            <person name="Meyers B.C."/>
            <person name="Spannagl M."/>
            <person name="Cheung F."/>
            <person name="De Mita S."/>
            <person name="Krishnakumar V."/>
            <person name="Gundlach H."/>
            <person name="Zhou S."/>
            <person name="Mudge J."/>
            <person name="Bharti A.K."/>
            <person name="Murray J.D."/>
            <person name="Naoumkina M.A."/>
            <person name="Rosen B."/>
            <person name="Silverstein K.A."/>
            <person name="Tang H."/>
            <person name="Rombauts S."/>
            <person name="Zhao P.X."/>
            <person name="Zhou P."/>
            <person name="Barbe V."/>
            <person name="Bardou P."/>
            <person name="Bechner M."/>
            <person name="Bellec A."/>
            <person name="Berger A."/>
            <person name="Berges H."/>
            <person name="Bidwell S."/>
            <person name="Bisseling T."/>
            <person name="Choisne N."/>
            <person name="Couloux A."/>
            <person name="Denny R."/>
            <person name="Deshpande S."/>
            <person name="Dai X."/>
            <person name="Doyle J.J."/>
            <person name="Dudez A.M."/>
            <person name="Farmer A.D."/>
            <person name="Fouteau S."/>
            <person name="Franken C."/>
            <person name="Gibelin C."/>
            <person name="Gish J."/>
            <person name="Goldstein S."/>
            <person name="Gonzalez A.J."/>
            <person name="Green P.J."/>
            <person name="Hallab A."/>
            <person name="Hartog M."/>
            <person name="Hua A."/>
            <person name="Humphray S.J."/>
            <person name="Jeong D.H."/>
            <person name="Jing Y."/>
            <person name="Jocker A."/>
            <person name="Kenton S.M."/>
            <person name="Kim D.J."/>
            <person name="Klee K."/>
            <person name="Lai H."/>
            <person name="Lang C."/>
            <person name="Lin S."/>
            <person name="Macmil S.L."/>
            <person name="Magdelenat G."/>
            <person name="Matthews L."/>
            <person name="McCorrison J."/>
            <person name="Monaghan E.L."/>
            <person name="Mun J.H."/>
            <person name="Najar F.Z."/>
            <person name="Nicholson C."/>
            <person name="Noirot C."/>
            <person name="O'Bleness M."/>
            <person name="Paule C.R."/>
            <person name="Poulain J."/>
            <person name="Prion F."/>
            <person name="Qin B."/>
            <person name="Qu C."/>
            <person name="Retzel E.F."/>
            <person name="Riddle C."/>
            <person name="Sallet E."/>
            <person name="Samain S."/>
            <person name="Samson N."/>
            <person name="Sanders I."/>
            <person name="Saurat O."/>
            <person name="Scarpelli C."/>
            <person name="Schiex T."/>
            <person name="Segurens B."/>
            <person name="Severin A.J."/>
            <person name="Sherrier D.J."/>
            <person name="Shi R."/>
            <person name="Sims S."/>
            <person name="Singer S.R."/>
            <person name="Sinharoy S."/>
            <person name="Sterck L."/>
            <person name="Viollet A."/>
            <person name="Wang B.B."/>
            <person name="Wang K."/>
            <person name="Wang M."/>
            <person name="Wang X."/>
            <person name="Warfsmann J."/>
            <person name="Weissenbach J."/>
            <person name="White D.D."/>
            <person name="White J.D."/>
            <person name="Wiley G.B."/>
            <person name="Wincker P."/>
            <person name="Xing Y."/>
            <person name="Yang L."/>
            <person name="Yao Z."/>
            <person name="Ying F."/>
            <person name="Zhai J."/>
            <person name="Zhou L."/>
            <person name="Zuber A."/>
            <person name="Denarie J."/>
            <person name="Dixon R.A."/>
            <person name="May G.D."/>
            <person name="Schwartz D.C."/>
            <person name="Rogers J."/>
            <person name="Quetier F."/>
            <person name="Town C.D."/>
            <person name="Roe B.A."/>
        </authorList>
    </citation>
    <scope>NUCLEOTIDE SEQUENCE [LARGE SCALE GENOMIC DNA]</scope>
    <source>
        <strain evidence="3">A17</strain>
        <strain evidence="5 6">cv. Jemalong A17</strain>
    </source>
</reference>
<evidence type="ECO:0000313" key="4">
    <source>
        <dbReference type="EMBL" id="RHN77637.1"/>
    </source>
</evidence>
<dbReference type="PANTHER" id="PTHR45642:SF135">
    <property type="entry name" value="GDSL ESTERASE_LIPASE EXL2"/>
    <property type="match status" value="1"/>
</dbReference>
<dbReference type="SUPFAM" id="SSF52266">
    <property type="entry name" value="SGNH hydrolase"/>
    <property type="match status" value="1"/>
</dbReference>
<dbReference type="Proteomes" id="UP000002051">
    <property type="component" value="Unassembled WGS sequence"/>
</dbReference>
<protein>
    <submittedName>
        <fullName evidence="3">GDSL-like lipase/acylhydrolase</fullName>
    </submittedName>
    <submittedName>
        <fullName evidence="4">Putative triacylglycerol lipase</fullName>
        <ecNumber evidence="4">3.1.1.3</ecNumber>
    </submittedName>
</protein>
<dbReference type="InterPro" id="IPR035669">
    <property type="entry name" value="SGNH_plant_lipase-like"/>
</dbReference>
<dbReference type="Proteomes" id="UP000265566">
    <property type="component" value="Chromosome 1"/>
</dbReference>
<dbReference type="PROSITE" id="PS01098">
    <property type="entry name" value="LIPASE_GDSL_SER"/>
    <property type="match status" value="1"/>
</dbReference>
<organism evidence="3 6">
    <name type="scientific">Medicago truncatula</name>
    <name type="common">Barrel medic</name>
    <name type="synonym">Medicago tribuloides</name>
    <dbReference type="NCBI Taxonomy" id="3880"/>
    <lineage>
        <taxon>Eukaryota</taxon>
        <taxon>Viridiplantae</taxon>
        <taxon>Streptophyta</taxon>
        <taxon>Embryophyta</taxon>
        <taxon>Tracheophyta</taxon>
        <taxon>Spermatophyta</taxon>
        <taxon>Magnoliopsida</taxon>
        <taxon>eudicotyledons</taxon>
        <taxon>Gunneridae</taxon>
        <taxon>Pentapetalae</taxon>
        <taxon>rosids</taxon>
        <taxon>fabids</taxon>
        <taxon>Fabales</taxon>
        <taxon>Fabaceae</taxon>
        <taxon>Papilionoideae</taxon>
        <taxon>50 kb inversion clade</taxon>
        <taxon>NPAAA clade</taxon>
        <taxon>Hologalegina</taxon>
        <taxon>IRL clade</taxon>
        <taxon>Trifolieae</taxon>
        <taxon>Medicago</taxon>
    </lineage>
</organism>
<dbReference type="InterPro" id="IPR001087">
    <property type="entry name" value="GDSL"/>
</dbReference>
<dbReference type="KEGG" id="mtr:11414596"/>
<dbReference type="FunFam" id="3.40.50.1110:FF:000003">
    <property type="entry name" value="GDSL esterase/lipase APG"/>
    <property type="match status" value="1"/>
</dbReference>
<feature type="signal peptide" evidence="2">
    <location>
        <begin position="1"/>
        <end position="25"/>
    </location>
</feature>
<evidence type="ECO:0000256" key="2">
    <source>
        <dbReference type="SAM" id="SignalP"/>
    </source>
</evidence>